<proteinExistence type="predicted"/>
<gene>
    <name evidence="5" type="ORF">GMBLW1_33820</name>
</gene>
<dbReference type="AlphaFoldDB" id="A0A6C2YGG0"/>
<keyword evidence="6" id="KW-1185">Reference proteome</keyword>
<dbReference type="PROSITE" id="PS50949">
    <property type="entry name" value="HTH_GNTR"/>
    <property type="match status" value="1"/>
</dbReference>
<dbReference type="InParanoid" id="A0A6C2YGG0"/>
<reference evidence="5" key="1">
    <citation type="submission" date="2019-04" db="EMBL/GenBank/DDBJ databases">
        <authorList>
            <consortium name="Science for Life Laboratories"/>
        </authorList>
    </citation>
    <scope>NUCLEOTIDE SEQUENCE</scope>
    <source>
        <strain evidence="5">MBLW1</strain>
    </source>
</reference>
<feature type="domain" description="HTH gntR-type" evidence="4">
    <location>
        <begin position="80"/>
        <end position="148"/>
    </location>
</feature>
<dbReference type="GO" id="GO:0003677">
    <property type="term" value="F:DNA binding"/>
    <property type="evidence" value="ECO:0007669"/>
    <property type="project" value="UniProtKB-KW"/>
</dbReference>
<evidence type="ECO:0000313" key="5">
    <source>
        <dbReference type="EMBL" id="VIP00578.1"/>
    </source>
</evidence>
<dbReference type="Proteomes" id="UP000464378">
    <property type="component" value="Chromosome"/>
</dbReference>
<dbReference type="EMBL" id="LR593887">
    <property type="protein sequence ID" value="VTR96574.1"/>
    <property type="molecule type" value="Genomic_DNA"/>
</dbReference>
<dbReference type="Gene3D" id="1.10.10.10">
    <property type="entry name" value="Winged helix-like DNA-binding domain superfamily/Winged helix DNA-binding domain"/>
    <property type="match status" value="2"/>
</dbReference>
<dbReference type="GO" id="GO:0003700">
    <property type="term" value="F:DNA-binding transcription factor activity"/>
    <property type="evidence" value="ECO:0007669"/>
    <property type="project" value="InterPro"/>
</dbReference>
<dbReference type="SUPFAM" id="SSF48008">
    <property type="entry name" value="GntR ligand-binding domain-like"/>
    <property type="match status" value="1"/>
</dbReference>
<evidence type="ECO:0000259" key="4">
    <source>
        <dbReference type="PROSITE" id="PS50949"/>
    </source>
</evidence>
<name>A0A6C2YGG0_9BACT</name>
<dbReference type="SUPFAM" id="SSF46785">
    <property type="entry name" value="Winged helix' DNA-binding domain"/>
    <property type="match status" value="2"/>
</dbReference>
<dbReference type="InterPro" id="IPR036390">
    <property type="entry name" value="WH_DNA-bd_sf"/>
</dbReference>
<evidence type="ECO:0000256" key="3">
    <source>
        <dbReference type="ARBA" id="ARBA00023163"/>
    </source>
</evidence>
<dbReference type="Gene3D" id="1.20.120.530">
    <property type="entry name" value="GntR ligand-binding domain-like"/>
    <property type="match status" value="1"/>
</dbReference>
<evidence type="ECO:0000313" key="6">
    <source>
        <dbReference type="Proteomes" id="UP000464378"/>
    </source>
</evidence>
<evidence type="ECO:0000256" key="2">
    <source>
        <dbReference type="ARBA" id="ARBA00023125"/>
    </source>
</evidence>
<keyword evidence="3" id="KW-0804">Transcription</keyword>
<evidence type="ECO:0000256" key="1">
    <source>
        <dbReference type="ARBA" id="ARBA00023015"/>
    </source>
</evidence>
<dbReference type="PANTHER" id="PTHR43537">
    <property type="entry name" value="TRANSCRIPTIONAL REGULATOR, GNTR FAMILY"/>
    <property type="match status" value="1"/>
</dbReference>
<dbReference type="InterPro" id="IPR036388">
    <property type="entry name" value="WH-like_DNA-bd_sf"/>
</dbReference>
<keyword evidence="1" id="KW-0805">Transcription regulation</keyword>
<dbReference type="KEGG" id="tim:GMBLW1_33820"/>
<protein>
    <recommendedName>
        <fullName evidence="4">HTH gntR-type domain-containing protein</fullName>
    </recommendedName>
</protein>
<keyword evidence="2" id="KW-0238">DNA-binding</keyword>
<dbReference type="RefSeq" id="WP_162655787.1">
    <property type="nucleotide sequence ID" value="NZ_LR593887.1"/>
</dbReference>
<dbReference type="EMBL" id="LR586016">
    <property type="protein sequence ID" value="VIP00578.1"/>
    <property type="molecule type" value="Genomic_DNA"/>
</dbReference>
<dbReference type="FunCoup" id="A0A6C2YGG0">
    <property type="interactions" value="1"/>
</dbReference>
<organism evidence="5">
    <name type="scientific">Tuwongella immobilis</name>
    <dbReference type="NCBI Taxonomy" id="692036"/>
    <lineage>
        <taxon>Bacteria</taxon>
        <taxon>Pseudomonadati</taxon>
        <taxon>Planctomycetota</taxon>
        <taxon>Planctomycetia</taxon>
        <taxon>Gemmatales</taxon>
        <taxon>Gemmataceae</taxon>
        <taxon>Tuwongella</taxon>
    </lineage>
</organism>
<dbReference type="InterPro" id="IPR000524">
    <property type="entry name" value="Tscrpt_reg_HTH_GntR"/>
</dbReference>
<accession>A0A6C2YGG0</accession>
<sequence length="294" mass="33424">MTLSERIQHELEQSIRHPSDLPDYWTLEMLAQQFQVSLTPVRTAVRTLLEQGWLLRDEQSRLIANPERIGKRGESRPAPLPVSPDWERTLREMILRSSLDGEARFLREEAIAEQFGISRTIVRQHFSKFAGSGFLEHVPRRGWRLTPFREADMLAYLDVREVLECHALQLAWPKLDPAEIQRMHDANLPAPHSQEPRLDNQLHAYFLAHADNRYLSAFFQTHGGYFSALFDYAALGADALADMATQHRQILAAILAQNLPAAQSALRSHIQAQAPTLRRLVSLARSLPSESSVG</sequence>
<dbReference type="PANTHER" id="PTHR43537:SF51">
    <property type="entry name" value="HTH-TYPE TRANSCRIPTIONAL REGULATOR LGOR-RELATED"/>
    <property type="match status" value="1"/>
</dbReference>
<dbReference type="SMART" id="SM00895">
    <property type="entry name" value="FCD"/>
    <property type="match status" value="1"/>
</dbReference>
<dbReference type="InterPro" id="IPR011711">
    <property type="entry name" value="GntR_C"/>
</dbReference>
<dbReference type="InterPro" id="IPR008920">
    <property type="entry name" value="TF_FadR/GntR_C"/>
</dbReference>
<dbReference type="Pfam" id="PF07729">
    <property type="entry name" value="FCD"/>
    <property type="match status" value="1"/>
</dbReference>